<dbReference type="EMBL" id="KQ087194">
    <property type="protein sequence ID" value="KLT43521.1"/>
    <property type="molecule type" value="Genomic_DNA"/>
</dbReference>
<accession>A0A0J0XQY6</accession>
<gene>
    <name evidence="7" type="ORF">CC85DRAFT_301314</name>
</gene>
<evidence type="ECO:0000256" key="2">
    <source>
        <dbReference type="ARBA" id="ARBA00023015"/>
    </source>
</evidence>
<dbReference type="RefSeq" id="XP_018280012.1">
    <property type="nucleotide sequence ID" value="XM_018425289.1"/>
</dbReference>
<dbReference type="PANTHER" id="PTHR46117">
    <property type="entry name" value="FI24210P1"/>
    <property type="match status" value="1"/>
</dbReference>
<dbReference type="Pfam" id="PF00010">
    <property type="entry name" value="HLH"/>
    <property type="match status" value="1"/>
</dbReference>
<dbReference type="InterPro" id="IPR051732">
    <property type="entry name" value="USF"/>
</dbReference>
<dbReference type="PANTHER" id="PTHR46117:SF3">
    <property type="entry name" value="FI24210P1"/>
    <property type="match status" value="1"/>
</dbReference>
<dbReference type="Gene3D" id="4.10.280.10">
    <property type="entry name" value="Helix-loop-helix DNA-binding domain"/>
    <property type="match status" value="1"/>
</dbReference>
<keyword evidence="2" id="KW-0805">Transcription regulation</keyword>
<dbReference type="GO" id="GO:0000978">
    <property type="term" value="F:RNA polymerase II cis-regulatory region sequence-specific DNA binding"/>
    <property type="evidence" value="ECO:0007669"/>
    <property type="project" value="TreeGrafter"/>
</dbReference>
<feature type="compositionally biased region" description="Polar residues" evidence="5">
    <location>
        <begin position="447"/>
        <end position="458"/>
    </location>
</feature>
<dbReference type="InterPro" id="IPR036638">
    <property type="entry name" value="HLH_DNA-bd_sf"/>
</dbReference>
<feature type="region of interest" description="Disordered" evidence="5">
    <location>
        <begin position="1"/>
        <end position="36"/>
    </location>
</feature>
<dbReference type="Proteomes" id="UP000053611">
    <property type="component" value="Unassembled WGS sequence"/>
</dbReference>
<dbReference type="AlphaFoldDB" id="A0A0J0XQY6"/>
<dbReference type="SMART" id="SM00353">
    <property type="entry name" value="HLH"/>
    <property type="match status" value="1"/>
</dbReference>
<evidence type="ECO:0000256" key="1">
    <source>
        <dbReference type="ARBA" id="ARBA00004123"/>
    </source>
</evidence>
<feature type="compositionally biased region" description="Low complexity" evidence="5">
    <location>
        <begin position="125"/>
        <end position="135"/>
    </location>
</feature>
<proteinExistence type="predicted"/>
<feature type="compositionally biased region" description="Low complexity" evidence="5">
    <location>
        <begin position="12"/>
        <end position="23"/>
    </location>
</feature>
<feature type="compositionally biased region" description="Polar residues" evidence="5">
    <location>
        <begin position="153"/>
        <end position="179"/>
    </location>
</feature>
<dbReference type="GO" id="GO:0005634">
    <property type="term" value="C:nucleus"/>
    <property type="evidence" value="ECO:0007669"/>
    <property type="project" value="UniProtKB-SubCell"/>
</dbReference>
<evidence type="ECO:0000256" key="3">
    <source>
        <dbReference type="ARBA" id="ARBA00023163"/>
    </source>
</evidence>
<dbReference type="GeneID" id="28985892"/>
<feature type="region of interest" description="Disordered" evidence="5">
    <location>
        <begin position="97"/>
        <end position="179"/>
    </location>
</feature>
<dbReference type="SUPFAM" id="SSF47459">
    <property type="entry name" value="HLH, helix-loop-helix DNA-binding domain"/>
    <property type="match status" value="1"/>
</dbReference>
<feature type="compositionally biased region" description="Polar residues" evidence="5">
    <location>
        <begin position="108"/>
        <end position="123"/>
    </location>
</feature>
<feature type="compositionally biased region" description="Acidic residues" evidence="5">
    <location>
        <begin position="307"/>
        <end position="318"/>
    </location>
</feature>
<evidence type="ECO:0000256" key="4">
    <source>
        <dbReference type="ARBA" id="ARBA00023242"/>
    </source>
</evidence>
<reference evidence="7 8" key="1">
    <citation type="submission" date="2015-03" db="EMBL/GenBank/DDBJ databases">
        <title>Genomics and transcriptomics of the oil-accumulating basidiomycete yeast T. oleaginosus allow insights into substrate utilization and the diverse evolutionary trajectories of mating systems in fungi.</title>
        <authorList>
            <consortium name="DOE Joint Genome Institute"/>
            <person name="Kourist R."/>
            <person name="Kracht O."/>
            <person name="Bracharz F."/>
            <person name="Lipzen A."/>
            <person name="Nolan M."/>
            <person name="Ohm R."/>
            <person name="Grigoriev I."/>
            <person name="Sun S."/>
            <person name="Heitman J."/>
            <person name="Bruck T."/>
            <person name="Nowrousian M."/>
        </authorList>
    </citation>
    <scope>NUCLEOTIDE SEQUENCE [LARGE SCALE GENOMIC DNA]</scope>
    <source>
        <strain evidence="7 8">IBC0246</strain>
    </source>
</reference>
<dbReference type="InterPro" id="IPR011598">
    <property type="entry name" value="bHLH_dom"/>
</dbReference>
<keyword evidence="4" id="KW-0539">Nucleus</keyword>
<evidence type="ECO:0000313" key="8">
    <source>
        <dbReference type="Proteomes" id="UP000053611"/>
    </source>
</evidence>
<dbReference type="OrthoDB" id="690068at2759"/>
<dbReference type="STRING" id="879819.A0A0J0XQY6"/>
<feature type="region of interest" description="Disordered" evidence="5">
    <location>
        <begin position="434"/>
        <end position="509"/>
    </location>
</feature>
<dbReference type="GO" id="GO:0000981">
    <property type="term" value="F:DNA-binding transcription factor activity, RNA polymerase II-specific"/>
    <property type="evidence" value="ECO:0007669"/>
    <property type="project" value="TreeGrafter"/>
</dbReference>
<protein>
    <recommendedName>
        <fullName evidence="6">BHLH domain-containing protein</fullName>
    </recommendedName>
</protein>
<feature type="compositionally biased region" description="Basic and acidic residues" evidence="5">
    <location>
        <begin position="476"/>
        <end position="485"/>
    </location>
</feature>
<keyword evidence="3" id="KW-0804">Transcription</keyword>
<feature type="domain" description="BHLH" evidence="6">
    <location>
        <begin position="268"/>
        <end position="359"/>
    </location>
</feature>
<name>A0A0J0XQY6_9TREE</name>
<dbReference type="GO" id="GO:0046983">
    <property type="term" value="F:protein dimerization activity"/>
    <property type="evidence" value="ECO:0007669"/>
    <property type="project" value="InterPro"/>
</dbReference>
<organism evidence="7 8">
    <name type="scientific">Cutaneotrichosporon oleaginosum</name>
    <dbReference type="NCBI Taxonomy" id="879819"/>
    <lineage>
        <taxon>Eukaryota</taxon>
        <taxon>Fungi</taxon>
        <taxon>Dikarya</taxon>
        <taxon>Basidiomycota</taxon>
        <taxon>Agaricomycotina</taxon>
        <taxon>Tremellomycetes</taxon>
        <taxon>Trichosporonales</taxon>
        <taxon>Trichosporonaceae</taxon>
        <taxon>Cutaneotrichosporon</taxon>
    </lineage>
</organism>
<sequence length="509" mass="55212">MSGAIKMEGFQPSPSSNESPSRPVLNRPFSDGSMTVDSSILSSLMNSSQSFSFGPGSMSNQAPFDYNMVSPQQQVIDLPGGTSPHSFQPHAMFGHLNFGAENREPPILSSSMDNASGQHNEPTNRSRSQSSSRSSHIGKAPVARSRPARKLSMNETKPNLSSMRGRTMQPPRSMSFQTDSKPNLVNLGPRHNSITSADYAFDQQYGISIPRSDFGRSLWGPSGSAPGGLVDSLPPFGTSADGTAPLDSPMTPAQSVQALLGDESRKQKRRECHNQVEKRRREHINAMIEELNKLLPPRFKNPLDPDVAIEDDDEEENPPDSPVKKKKSKRTASTSKQQKDAAQCKGRILSDSVQYIRDLQAVTTQQSSRIKYLESLLNQGVMAGGPLDSSSHNAYASEALDAMGASPEEPECLVSVNQTGWGGFNSAANMLVFEPSPTDASSGPEAQRSTPLSSGSPETDSKDGVVWAGLMELAEETSRPRKDSQSELQSSMSNMDLDVSMNDRRTWAF</sequence>
<comment type="subcellular location">
    <subcellularLocation>
        <location evidence="1">Nucleus</location>
    </subcellularLocation>
</comment>
<dbReference type="PROSITE" id="PS50888">
    <property type="entry name" value="BHLH"/>
    <property type="match status" value="1"/>
</dbReference>
<evidence type="ECO:0000313" key="7">
    <source>
        <dbReference type="EMBL" id="KLT43521.1"/>
    </source>
</evidence>
<feature type="region of interest" description="Disordered" evidence="5">
    <location>
        <begin position="296"/>
        <end position="344"/>
    </location>
</feature>
<feature type="region of interest" description="Disordered" evidence="5">
    <location>
        <begin position="259"/>
        <end position="279"/>
    </location>
</feature>
<evidence type="ECO:0000259" key="6">
    <source>
        <dbReference type="PROSITE" id="PS50888"/>
    </source>
</evidence>
<keyword evidence="8" id="KW-1185">Reference proteome</keyword>
<evidence type="ECO:0000256" key="5">
    <source>
        <dbReference type="SAM" id="MobiDB-lite"/>
    </source>
</evidence>